<proteinExistence type="predicted"/>
<reference evidence="2" key="3">
    <citation type="submission" date="2015-04" db="UniProtKB">
        <authorList>
            <consortium name="EnsemblPlants"/>
        </authorList>
    </citation>
    <scope>IDENTIFICATION</scope>
</reference>
<dbReference type="Proteomes" id="UP000032180">
    <property type="component" value="Chromosome 1"/>
</dbReference>
<protein>
    <recommendedName>
        <fullName evidence="4">Late embryogenesis abundant protein LEA-2 subgroup domain-containing protein</fullName>
    </recommendedName>
</protein>
<evidence type="ECO:0000313" key="2">
    <source>
        <dbReference type="EnsemblPlants" id="LPERR01G20940.1"/>
    </source>
</evidence>
<name>A0A0D9V3H4_9ORYZ</name>
<keyword evidence="1" id="KW-1133">Transmembrane helix</keyword>
<dbReference type="AlphaFoldDB" id="A0A0D9V3H4"/>
<dbReference type="EnsemblPlants" id="LPERR01G20940.1">
    <property type="protein sequence ID" value="LPERR01G20940.1"/>
    <property type="gene ID" value="LPERR01G20940"/>
</dbReference>
<keyword evidence="1" id="KW-0472">Membrane</keyword>
<accession>A0A0D9V3H4</accession>
<dbReference type="Gramene" id="LPERR01G20940.1">
    <property type="protein sequence ID" value="LPERR01G20940.1"/>
    <property type="gene ID" value="LPERR01G20940"/>
</dbReference>
<organism evidence="2 3">
    <name type="scientific">Leersia perrieri</name>
    <dbReference type="NCBI Taxonomy" id="77586"/>
    <lineage>
        <taxon>Eukaryota</taxon>
        <taxon>Viridiplantae</taxon>
        <taxon>Streptophyta</taxon>
        <taxon>Embryophyta</taxon>
        <taxon>Tracheophyta</taxon>
        <taxon>Spermatophyta</taxon>
        <taxon>Magnoliopsida</taxon>
        <taxon>Liliopsida</taxon>
        <taxon>Poales</taxon>
        <taxon>Poaceae</taxon>
        <taxon>BOP clade</taxon>
        <taxon>Oryzoideae</taxon>
        <taxon>Oryzeae</taxon>
        <taxon>Oryzinae</taxon>
        <taxon>Leersia</taxon>
    </lineage>
</organism>
<evidence type="ECO:0000313" key="3">
    <source>
        <dbReference type="Proteomes" id="UP000032180"/>
    </source>
</evidence>
<keyword evidence="3" id="KW-1185">Reference proteome</keyword>
<reference evidence="3" key="2">
    <citation type="submission" date="2013-12" db="EMBL/GenBank/DDBJ databases">
        <authorList>
            <person name="Yu Y."/>
            <person name="Lee S."/>
            <person name="de Baynast K."/>
            <person name="Wissotski M."/>
            <person name="Liu L."/>
            <person name="Talag J."/>
            <person name="Goicoechea J."/>
            <person name="Angelova A."/>
            <person name="Jetty R."/>
            <person name="Kudrna D."/>
            <person name="Golser W."/>
            <person name="Rivera L."/>
            <person name="Zhang J."/>
            <person name="Wing R."/>
        </authorList>
    </citation>
    <scope>NUCLEOTIDE SEQUENCE</scope>
</reference>
<evidence type="ECO:0000256" key="1">
    <source>
        <dbReference type="SAM" id="Phobius"/>
    </source>
</evidence>
<reference evidence="2 3" key="1">
    <citation type="submission" date="2012-08" db="EMBL/GenBank/DDBJ databases">
        <title>Oryza genome evolution.</title>
        <authorList>
            <person name="Wing R.A."/>
        </authorList>
    </citation>
    <scope>NUCLEOTIDE SEQUENCE</scope>
</reference>
<dbReference type="HOGENOM" id="CLU_1743147_0_0_1"/>
<sequence length="150" mass="16898">MDLEKQENPAHRESTLHRVSFAVVFLLLLFGPYAWYMIRVAIERGKPYYTAEITSIKASNFTEAEVYHTSPSFYITMRVQNQDTSCNIYFKDWQFSIFHDGIPLGHGFSPDGFVVNKTSDVAGITGTTSTPLLGLAKEVHDHIISSGQSF</sequence>
<keyword evidence="1" id="KW-0812">Transmembrane</keyword>
<feature type="transmembrane region" description="Helical" evidence="1">
    <location>
        <begin position="20"/>
        <end position="38"/>
    </location>
</feature>
<evidence type="ECO:0008006" key="4">
    <source>
        <dbReference type="Google" id="ProtNLM"/>
    </source>
</evidence>